<evidence type="ECO:0000256" key="2">
    <source>
        <dbReference type="ARBA" id="ARBA00007998"/>
    </source>
</evidence>
<comment type="caution">
    <text evidence="9">The sequence shown here is derived from an EMBL/GenBank/DDBJ whole genome shotgun (WGS) entry which is preliminary data.</text>
</comment>
<evidence type="ECO:0000256" key="4">
    <source>
        <dbReference type="ARBA" id="ARBA00022544"/>
    </source>
</evidence>
<dbReference type="EMBL" id="JAFHKS010000042">
    <property type="protein sequence ID" value="MBN3545121.1"/>
    <property type="molecule type" value="Genomic_DNA"/>
</dbReference>
<evidence type="ECO:0000256" key="1">
    <source>
        <dbReference type="ARBA" id="ARBA00004141"/>
    </source>
</evidence>
<comment type="similarity">
    <text evidence="2">Belongs to the amino acid-polyamine-organocation (APC) superfamily. Spore germination protein (SGP) (TC 2.A.3.9) family.</text>
</comment>
<comment type="subcellular location">
    <subcellularLocation>
        <location evidence="1">Membrane</location>
        <topology evidence="1">Multi-pass membrane protein</topology>
    </subcellularLocation>
</comment>
<keyword evidence="5 8" id="KW-0812">Transmembrane</keyword>
<organism evidence="9 10">
    <name type="scientific">Fictibacillus barbaricus</name>
    <dbReference type="NCBI Taxonomy" id="182136"/>
    <lineage>
        <taxon>Bacteria</taxon>
        <taxon>Bacillati</taxon>
        <taxon>Bacillota</taxon>
        <taxon>Bacilli</taxon>
        <taxon>Bacillales</taxon>
        <taxon>Fictibacillaceae</taxon>
        <taxon>Fictibacillus</taxon>
    </lineage>
</organism>
<evidence type="ECO:0000256" key="6">
    <source>
        <dbReference type="ARBA" id="ARBA00022989"/>
    </source>
</evidence>
<feature type="transmembrane region" description="Helical" evidence="8">
    <location>
        <begin position="336"/>
        <end position="358"/>
    </location>
</feature>
<feature type="transmembrane region" description="Helical" evidence="8">
    <location>
        <begin position="221"/>
        <end position="244"/>
    </location>
</feature>
<accession>A0ABS2ZCF4</accession>
<keyword evidence="3" id="KW-0813">Transport</keyword>
<dbReference type="Proteomes" id="UP001319060">
    <property type="component" value="Unassembled WGS sequence"/>
</dbReference>
<name>A0ABS2ZCF4_9BACL</name>
<feature type="transmembrane region" description="Helical" evidence="8">
    <location>
        <begin position="12"/>
        <end position="31"/>
    </location>
</feature>
<feature type="transmembrane region" description="Helical" evidence="8">
    <location>
        <begin position="190"/>
        <end position="209"/>
    </location>
</feature>
<dbReference type="PIRSF" id="PIRSF006060">
    <property type="entry name" value="AA_transporter"/>
    <property type="match status" value="1"/>
</dbReference>
<keyword evidence="10" id="KW-1185">Reference proteome</keyword>
<evidence type="ECO:0000313" key="9">
    <source>
        <dbReference type="EMBL" id="MBN3545121.1"/>
    </source>
</evidence>
<gene>
    <name evidence="9" type="ORF">JYA64_07440</name>
</gene>
<sequence>MSKQPIDKITTPQTVVIISNFILGIGILTLPRTVTEKVKTPDGWITIILGGIIAILVAFIMVKLAGRFPGKSIFQFSKEITGKWIGAIISLCIILYYMALASFELRAMSETTRLFLLQGTPNWAIILPFIWVGLYLITGGINPIARMFEIIFPVTVLFFLLVMFLGIKVFEVDNLRPVLGMGLGPVMKGLTTTSLSFVGFEIIMIIFMFMKEPNRAMKATFIGLIIPLVFYSITFVMVVGSLTVDGVVTQTWPVLTFIRSFEIQGLLVERFDSLLLVVWIMQLFATFSVCYYAASLGLSQMFKKNINGFIYGLAPLIYIVSMVPKNINEMFEMGSMIGNFTLYFFSSVPVLLLLITLIRGKKS</sequence>
<reference evidence="9 10" key="1">
    <citation type="submission" date="2021-01" db="EMBL/GenBank/DDBJ databases">
        <title>Genome Sequencing of Type Strains.</title>
        <authorList>
            <person name="Lemaire J.F."/>
            <person name="Inderbitzin P."/>
            <person name="Collins S.B."/>
            <person name="Wespe N."/>
            <person name="Knight-Connoni V."/>
        </authorList>
    </citation>
    <scope>NUCLEOTIDE SEQUENCE [LARGE SCALE GENOMIC DNA]</scope>
    <source>
        <strain evidence="9 10">DSM 14730</strain>
    </source>
</reference>
<dbReference type="InterPro" id="IPR004761">
    <property type="entry name" value="Spore_GerAB"/>
</dbReference>
<dbReference type="Pfam" id="PF03845">
    <property type="entry name" value="Spore_permease"/>
    <property type="match status" value="1"/>
</dbReference>
<dbReference type="PANTHER" id="PTHR34975:SF2">
    <property type="entry name" value="SPORE GERMINATION PROTEIN A2"/>
    <property type="match status" value="1"/>
</dbReference>
<feature type="transmembrane region" description="Helical" evidence="8">
    <location>
        <begin position="84"/>
        <end position="103"/>
    </location>
</feature>
<evidence type="ECO:0000256" key="7">
    <source>
        <dbReference type="ARBA" id="ARBA00023136"/>
    </source>
</evidence>
<feature type="transmembrane region" description="Helical" evidence="8">
    <location>
        <begin position="123"/>
        <end position="143"/>
    </location>
</feature>
<keyword evidence="7 8" id="KW-0472">Membrane</keyword>
<dbReference type="PANTHER" id="PTHR34975">
    <property type="entry name" value="SPORE GERMINATION PROTEIN A2"/>
    <property type="match status" value="1"/>
</dbReference>
<feature type="transmembrane region" description="Helical" evidence="8">
    <location>
        <begin position="43"/>
        <end position="64"/>
    </location>
</feature>
<feature type="transmembrane region" description="Helical" evidence="8">
    <location>
        <begin position="150"/>
        <end position="170"/>
    </location>
</feature>
<keyword evidence="6 8" id="KW-1133">Transmembrane helix</keyword>
<evidence type="ECO:0000256" key="8">
    <source>
        <dbReference type="SAM" id="Phobius"/>
    </source>
</evidence>
<dbReference type="RefSeq" id="WP_188403248.1">
    <property type="nucleotide sequence ID" value="NZ_BMCE01000002.1"/>
</dbReference>
<dbReference type="Gene3D" id="1.20.1740.10">
    <property type="entry name" value="Amino acid/polyamine transporter I"/>
    <property type="match status" value="1"/>
</dbReference>
<evidence type="ECO:0000256" key="5">
    <source>
        <dbReference type="ARBA" id="ARBA00022692"/>
    </source>
</evidence>
<proteinExistence type="inferred from homology"/>
<keyword evidence="4" id="KW-0309">Germination</keyword>
<protein>
    <submittedName>
        <fullName evidence="9">GerAB/ArcD/ProY family transporter</fullName>
    </submittedName>
</protein>
<dbReference type="NCBIfam" id="TIGR00912">
    <property type="entry name" value="2A0309"/>
    <property type="match status" value="1"/>
</dbReference>
<evidence type="ECO:0000313" key="10">
    <source>
        <dbReference type="Proteomes" id="UP001319060"/>
    </source>
</evidence>
<feature type="transmembrane region" description="Helical" evidence="8">
    <location>
        <begin position="274"/>
        <end position="294"/>
    </location>
</feature>
<feature type="transmembrane region" description="Helical" evidence="8">
    <location>
        <begin position="306"/>
        <end position="324"/>
    </location>
</feature>
<evidence type="ECO:0000256" key="3">
    <source>
        <dbReference type="ARBA" id="ARBA00022448"/>
    </source>
</evidence>